<proteinExistence type="predicted"/>
<dbReference type="Proteomes" id="UP000028719">
    <property type="component" value="Unassembled WGS sequence"/>
</dbReference>
<protein>
    <submittedName>
        <fullName evidence="1">Uncharacterized protein</fullName>
    </submittedName>
</protein>
<comment type="caution">
    <text evidence="1">The sequence shown here is derived from an EMBL/GenBank/DDBJ whole genome shotgun (WGS) entry which is preliminary data.</text>
</comment>
<dbReference type="RefSeq" id="WP_034747864.1">
    <property type="nucleotide sequence ID" value="NZ_JPRI01000008.1"/>
</dbReference>
<sequence>MKYLTIVANVRVPSSEVERSIQELLLQNDRKLLDAGSVQTFKENLIAHINFICQENRRCRPRIVSWFRFGDLNRDFGLSGVRSINFSLYEIKGIAEFNLDKKQENDKQKTS</sequence>
<accession>A0ABR4UIE7</accession>
<keyword evidence="2" id="KW-1185">Reference proteome</keyword>
<dbReference type="EMBL" id="JPRI01000008">
    <property type="protein sequence ID" value="KFF24457.1"/>
    <property type="molecule type" value="Genomic_DNA"/>
</dbReference>
<gene>
    <name evidence="1" type="ORF">IW16_19230</name>
</gene>
<evidence type="ECO:0000313" key="2">
    <source>
        <dbReference type="Proteomes" id="UP000028719"/>
    </source>
</evidence>
<organism evidence="1 2">
    <name type="scientific">Chryseobacterium vrystaatense</name>
    <dbReference type="NCBI Taxonomy" id="307480"/>
    <lineage>
        <taxon>Bacteria</taxon>
        <taxon>Pseudomonadati</taxon>
        <taxon>Bacteroidota</taxon>
        <taxon>Flavobacteriia</taxon>
        <taxon>Flavobacteriales</taxon>
        <taxon>Weeksellaceae</taxon>
        <taxon>Chryseobacterium group</taxon>
        <taxon>Chryseobacterium</taxon>
    </lineage>
</organism>
<name>A0ABR4UIE7_9FLAO</name>
<reference evidence="1 2" key="1">
    <citation type="submission" date="2014-07" db="EMBL/GenBank/DDBJ databases">
        <title>Genome of Chryseobacterium vrystaatense LMG 22846.</title>
        <authorList>
            <person name="Pipes S.E."/>
            <person name="Stropko S.J."/>
            <person name="Newman J.D."/>
        </authorList>
    </citation>
    <scope>NUCLEOTIDE SEQUENCE [LARGE SCALE GENOMIC DNA]</scope>
    <source>
        <strain evidence="1 2">LMG 22846</strain>
    </source>
</reference>
<evidence type="ECO:0000313" key="1">
    <source>
        <dbReference type="EMBL" id="KFF24457.1"/>
    </source>
</evidence>